<sequence length="459" mass="46712">MTATASDRPPLHGEAALVRVLGPFALGASIVNIIVGAGIFMLPALLLARMGEAAPVAFLAGALAIIPVALCFAAVGSRVDATGGPYMYASAAFGPFAGFLAGALMWIANVTSSAGVAAALADQAGNAWPVFGDGVARAALLASVYVVLFGFNAYGVKLGSRTINVLATLKLLPLFALVLIGLAFVDWGRIEWSTPLTSDALSWGALGASMVFVVFAYSGMETALIPGGEVRDPSRHVPRATLGAIVLVVALYVGIQVVCQGVLGPALDGSNAPIAQTAGALWAPGRGLLLATAAVSMTGFLMGNLFASSRLLFALGRDGYLPRAFDRVDARWRVPRVALAAHATVALGLALAGNFEVLALISGGAICLLFAAVSLAAWRAQALGLRSAGTPFVLPGGGAIPLLALVTMAAICATLSAREWLAIGGALAVLVAVYALLVRLRRRPPGPDATLTAESHARG</sequence>
<evidence type="ECO:0000256" key="6">
    <source>
        <dbReference type="ARBA" id="ARBA00022989"/>
    </source>
</evidence>
<dbReference type="PANTHER" id="PTHR42770">
    <property type="entry name" value="AMINO ACID TRANSPORTER-RELATED"/>
    <property type="match status" value="1"/>
</dbReference>
<feature type="transmembrane region" description="Helical" evidence="9">
    <location>
        <begin position="53"/>
        <end position="75"/>
    </location>
</feature>
<evidence type="ECO:0000256" key="3">
    <source>
        <dbReference type="ARBA" id="ARBA00021069"/>
    </source>
</evidence>
<evidence type="ECO:0000313" key="11">
    <source>
        <dbReference type="Proteomes" id="UP000646426"/>
    </source>
</evidence>
<feature type="transmembrane region" description="Helical" evidence="9">
    <location>
        <begin position="334"/>
        <end position="352"/>
    </location>
</feature>
<comment type="subcellular location">
    <subcellularLocation>
        <location evidence="1">Cell membrane</location>
        <topology evidence="1">Multi-pass membrane protein</topology>
    </subcellularLocation>
</comment>
<keyword evidence="5 9" id="KW-0812">Transmembrane</keyword>
<keyword evidence="11" id="KW-1185">Reference proteome</keyword>
<evidence type="ECO:0000313" key="10">
    <source>
        <dbReference type="EMBL" id="GHA87633.1"/>
    </source>
</evidence>
<dbReference type="EMBL" id="BMYD01000005">
    <property type="protein sequence ID" value="GHA87633.1"/>
    <property type="molecule type" value="Genomic_DNA"/>
</dbReference>
<feature type="transmembrane region" description="Helical" evidence="9">
    <location>
        <begin position="358"/>
        <end position="380"/>
    </location>
</feature>
<evidence type="ECO:0000256" key="1">
    <source>
        <dbReference type="ARBA" id="ARBA00004651"/>
    </source>
</evidence>
<evidence type="ECO:0000256" key="7">
    <source>
        <dbReference type="ARBA" id="ARBA00023136"/>
    </source>
</evidence>
<dbReference type="RefSeq" id="WP_189457535.1">
    <property type="nucleotide sequence ID" value="NZ_BMYD01000005.1"/>
</dbReference>
<dbReference type="Pfam" id="PF13520">
    <property type="entry name" value="AA_permease_2"/>
    <property type="match status" value="1"/>
</dbReference>
<dbReference type="InterPro" id="IPR002293">
    <property type="entry name" value="AA/rel_permease1"/>
</dbReference>
<dbReference type="PANTHER" id="PTHR42770:SF18">
    <property type="entry name" value="ARGININE_AGMATINE ANTIPORTER"/>
    <property type="match status" value="1"/>
</dbReference>
<dbReference type="AlphaFoldDB" id="A0A918T2X2"/>
<keyword evidence="7 9" id="KW-0472">Membrane</keyword>
<evidence type="ECO:0000256" key="4">
    <source>
        <dbReference type="ARBA" id="ARBA00022475"/>
    </source>
</evidence>
<feature type="transmembrane region" description="Helical" evidence="9">
    <location>
        <begin position="163"/>
        <end position="185"/>
    </location>
</feature>
<evidence type="ECO:0000256" key="8">
    <source>
        <dbReference type="ARBA" id="ARBA00045636"/>
    </source>
</evidence>
<dbReference type="Proteomes" id="UP000646426">
    <property type="component" value="Unassembled WGS sequence"/>
</dbReference>
<proteinExistence type="inferred from homology"/>
<evidence type="ECO:0000256" key="9">
    <source>
        <dbReference type="SAM" id="Phobius"/>
    </source>
</evidence>
<gene>
    <name evidence="10" type="ORF">GCM10007067_27040</name>
</gene>
<comment type="caution">
    <text evidence="10">The sequence shown here is derived from an EMBL/GenBank/DDBJ whole genome shotgun (WGS) entry which is preliminary data.</text>
</comment>
<reference evidence="10" key="1">
    <citation type="journal article" date="2014" name="Int. J. Syst. Evol. Microbiol.">
        <title>Complete genome sequence of Corynebacterium casei LMG S-19264T (=DSM 44701T), isolated from a smear-ripened cheese.</title>
        <authorList>
            <consortium name="US DOE Joint Genome Institute (JGI-PGF)"/>
            <person name="Walter F."/>
            <person name="Albersmeier A."/>
            <person name="Kalinowski J."/>
            <person name="Ruckert C."/>
        </authorList>
    </citation>
    <scope>NUCLEOTIDE SEQUENCE</scope>
    <source>
        <strain evidence="10">KCTC 23077</strain>
    </source>
</reference>
<dbReference type="Gene3D" id="1.20.1740.10">
    <property type="entry name" value="Amino acid/polyamine transporter I"/>
    <property type="match status" value="1"/>
</dbReference>
<feature type="transmembrane region" description="Helical" evidence="9">
    <location>
        <begin position="392"/>
        <end position="414"/>
    </location>
</feature>
<feature type="transmembrane region" description="Helical" evidence="9">
    <location>
        <begin position="200"/>
        <end position="219"/>
    </location>
</feature>
<evidence type="ECO:0000256" key="5">
    <source>
        <dbReference type="ARBA" id="ARBA00022692"/>
    </source>
</evidence>
<accession>A0A918T2X2</accession>
<name>A0A918T2X2_9GAMM</name>
<comment type="function">
    <text evidence="8">Major component of the acid-resistance (AR) system allowing enteric pathogens to survive the acidic environment in the stomach. Exchanges extracellular arginine for its intracellular decarboxylation product agmatine (Agm) thereby expelling intracellular protons. Probably undergoes several conformational states in order to translocate the substrate across the membrane; keeps the substrate accessible to only 1 side of the membrane at a time by opening and closing 3 membrane-internal gates.</text>
</comment>
<protein>
    <recommendedName>
        <fullName evidence="3">Arginine/agmatine antiporter</fullName>
    </recommendedName>
</protein>
<dbReference type="PIRSF" id="PIRSF006060">
    <property type="entry name" value="AA_transporter"/>
    <property type="match status" value="1"/>
</dbReference>
<organism evidence="10 11">
    <name type="scientific">Cognatilysobacter bugurensis</name>
    <dbReference type="NCBI Taxonomy" id="543356"/>
    <lineage>
        <taxon>Bacteria</taxon>
        <taxon>Pseudomonadati</taxon>
        <taxon>Pseudomonadota</taxon>
        <taxon>Gammaproteobacteria</taxon>
        <taxon>Lysobacterales</taxon>
        <taxon>Lysobacteraceae</taxon>
        <taxon>Cognatilysobacter</taxon>
    </lineage>
</organism>
<dbReference type="GO" id="GO:0022857">
    <property type="term" value="F:transmembrane transporter activity"/>
    <property type="evidence" value="ECO:0007669"/>
    <property type="project" value="InterPro"/>
</dbReference>
<reference evidence="10" key="2">
    <citation type="submission" date="2020-09" db="EMBL/GenBank/DDBJ databases">
        <authorList>
            <person name="Sun Q."/>
            <person name="Kim S."/>
        </authorList>
    </citation>
    <scope>NUCLEOTIDE SEQUENCE</scope>
    <source>
        <strain evidence="10">KCTC 23077</strain>
    </source>
</reference>
<dbReference type="InterPro" id="IPR050367">
    <property type="entry name" value="APC_superfamily"/>
</dbReference>
<keyword evidence="6 9" id="KW-1133">Transmembrane helix</keyword>
<feature type="transmembrane region" description="Helical" evidence="9">
    <location>
        <begin position="128"/>
        <end position="151"/>
    </location>
</feature>
<keyword evidence="4" id="KW-1003">Cell membrane</keyword>
<feature type="transmembrane region" description="Helical" evidence="9">
    <location>
        <begin position="20"/>
        <end position="47"/>
    </location>
</feature>
<feature type="transmembrane region" description="Helical" evidence="9">
    <location>
        <begin position="240"/>
        <end position="263"/>
    </location>
</feature>
<feature type="transmembrane region" description="Helical" evidence="9">
    <location>
        <begin position="420"/>
        <end position="438"/>
    </location>
</feature>
<dbReference type="GO" id="GO:0005886">
    <property type="term" value="C:plasma membrane"/>
    <property type="evidence" value="ECO:0007669"/>
    <property type="project" value="UniProtKB-SubCell"/>
</dbReference>
<feature type="transmembrane region" description="Helical" evidence="9">
    <location>
        <begin position="87"/>
        <end position="108"/>
    </location>
</feature>
<comment type="similarity">
    <text evidence="2">Belongs to the amino acid-polyamine-organocation (APC) superfamily. Basic amino acid/polyamine antiporter (APA) (TC 2.A.3.2) family.</text>
</comment>
<feature type="transmembrane region" description="Helical" evidence="9">
    <location>
        <begin position="288"/>
        <end position="313"/>
    </location>
</feature>
<evidence type="ECO:0000256" key="2">
    <source>
        <dbReference type="ARBA" id="ARBA00008220"/>
    </source>
</evidence>